<dbReference type="SMART" id="SM00642">
    <property type="entry name" value="Aamy"/>
    <property type="match status" value="1"/>
</dbReference>
<reference evidence="3 4" key="1">
    <citation type="submission" date="2016-10" db="EMBL/GenBank/DDBJ databases">
        <authorList>
            <person name="de Groot N.N."/>
        </authorList>
    </citation>
    <scope>NUCLEOTIDE SEQUENCE [LARGE SCALE GENOMIC DNA]</scope>
    <source>
        <strain evidence="3 4">CPCC 202699</strain>
    </source>
</reference>
<dbReference type="Proteomes" id="UP000199515">
    <property type="component" value="Unassembled WGS sequence"/>
</dbReference>
<dbReference type="Gene3D" id="3.90.400.10">
    <property type="entry name" value="Oligo-1,6-glucosidase, Domain 2"/>
    <property type="match status" value="1"/>
</dbReference>
<protein>
    <submittedName>
        <fullName evidence="3">Alpha-glucosidase</fullName>
    </submittedName>
</protein>
<dbReference type="GO" id="GO:0009313">
    <property type="term" value="P:oligosaccharide catabolic process"/>
    <property type="evidence" value="ECO:0007669"/>
    <property type="project" value="TreeGrafter"/>
</dbReference>
<evidence type="ECO:0000256" key="1">
    <source>
        <dbReference type="ARBA" id="ARBA00008061"/>
    </source>
</evidence>
<evidence type="ECO:0000313" key="4">
    <source>
        <dbReference type="Proteomes" id="UP000199515"/>
    </source>
</evidence>
<dbReference type="Gene3D" id="3.20.20.80">
    <property type="entry name" value="Glycosidases"/>
    <property type="match status" value="1"/>
</dbReference>
<dbReference type="AlphaFoldDB" id="A0A1H3SB40"/>
<name>A0A1H3SB40_9PSEU</name>
<dbReference type="InterPro" id="IPR045857">
    <property type="entry name" value="O16G_dom_2"/>
</dbReference>
<dbReference type="InterPro" id="IPR006047">
    <property type="entry name" value="GH13_cat_dom"/>
</dbReference>
<dbReference type="InterPro" id="IPR017853">
    <property type="entry name" value="GH"/>
</dbReference>
<dbReference type="EMBL" id="FNON01000013">
    <property type="protein sequence ID" value="SDZ35144.1"/>
    <property type="molecule type" value="Genomic_DNA"/>
</dbReference>
<keyword evidence="4" id="KW-1185">Reference proteome</keyword>
<evidence type="ECO:0000259" key="2">
    <source>
        <dbReference type="SMART" id="SM00642"/>
    </source>
</evidence>
<organism evidence="3 4">
    <name type="scientific">Amycolatopsis xylanica</name>
    <dbReference type="NCBI Taxonomy" id="589385"/>
    <lineage>
        <taxon>Bacteria</taxon>
        <taxon>Bacillati</taxon>
        <taxon>Actinomycetota</taxon>
        <taxon>Actinomycetes</taxon>
        <taxon>Pseudonocardiales</taxon>
        <taxon>Pseudonocardiaceae</taxon>
        <taxon>Amycolatopsis</taxon>
    </lineage>
</organism>
<accession>A0A1H3SB40</accession>
<sequence length="558" mass="61716">MFDLARTHALPRNRSWWDNAVVYQIYVRSFADGDGDGIGDLAGITARLDHLTDLGVDALWLNPCYPSPQADQGYDIADFFDVNPEYGDLAALDALLAAAHARGLRVLLDLVPNHCSSEHPWFTAALAAPAGSAERARFHFRDGRGASGELPPNNWAALFGGPAWTRVTEPDGSPGQWYLHLFTPQQPDFNWADPETVAYFDEVLRFWFDRGVDGFRIDVAHGLFKDPGLRDWTEGGYNRHAWNQDQVHAIYRRWRAIADGYGPDHPRMFVGEIWTPVAEDMAEYLRPDELHQAFHFDLLTRSWNAAAVQDSVRRARRTAISGNSTAWTLNNHDVFRAVTRYGVTRPAPPIASSDPFAALMRPRGEVDLELGERRARAALLLMLALPGTAYLYQGEELGLPEVLDIAPEDRHDPVFARHGAEDVGRDGCRVPIPWTSDGPSFGFSSGPNPWLPQPSWFAGYSVEAQQSEAGSTLNLYRAALAIRRDLQANGGRATWADVSVDRKGPLLFVRGGSLACVTNFSKSAVAFDPPDGVLALSSAPRDDEATIPPDTSLWFARS</sequence>
<dbReference type="PANTHER" id="PTHR10357:SF179">
    <property type="entry name" value="NEUTRAL AND BASIC AMINO ACID TRANSPORT PROTEIN RBAT"/>
    <property type="match status" value="1"/>
</dbReference>
<comment type="similarity">
    <text evidence="1">Belongs to the glycosyl hydrolase 13 family.</text>
</comment>
<dbReference type="CDD" id="cd11332">
    <property type="entry name" value="AmyAc_OligoGlu_TS"/>
    <property type="match status" value="1"/>
</dbReference>
<dbReference type="PANTHER" id="PTHR10357">
    <property type="entry name" value="ALPHA-AMYLASE FAMILY MEMBER"/>
    <property type="match status" value="1"/>
</dbReference>
<evidence type="ECO:0000313" key="3">
    <source>
        <dbReference type="EMBL" id="SDZ35144.1"/>
    </source>
</evidence>
<dbReference type="Pfam" id="PF00128">
    <property type="entry name" value="Alpha-amylase"/>
    <property type="match status" value="1"/>
</dbReference>
<dbReference type="RefSeq" id="WP_091298900.1">
    <property type="nucleotide sequence ID" value="NZ_FNON01000013.1"/>
</dbReference>
<dbReference type="STRING" id="589385.SAMN05421504_11390"/>
<dbReference type="SUPFAM" id="SSF51445">
    <property type="entry name" value="(Trans)glycosidases"/>
    <property type="match status" value="1"/>
</dbReference>
<gene>
    <name evidence="3" type="ORF">SAMN05421504_11390</name>
</gene>
<feature type="domain" description="Glycosyl hydrolase family 13 catalytic" evidence="2">
    <location>
        <begin position="24"/>
        <end position="429"/>
    </location>
</feature>
<dbReference type="GO" id="GO:0004556">
    <property type="term" value="F:alpha-amylase activity"/>
    <property type="evidence" value="ECO:0007669"/>
    <property type="project" value="TreeGrafter"/>
</dbReference>
<dbReference type="OrthoDB" id="9043248at2"/>
<proteinExistence type="inferred from homology"/>